<reference evidence="1 2" key="1">
    <citation type="submission" date="2018-04" db="EMBL/GenBank/DDBJ databases">
        <title>Novel species isolated from glacier.</title>
        <authorList>
            <person name="Liu Q."/>
            <person name="Xin Y.-H."/>
        </authorList>
    </citation>
    <scope>NUCLEOTIDE SEQUENCE [LARGE SCALE GENOMIC DNA]</scope>
    <source>
        <strain evidence="1 2">GT1R17</strain>
    </source>
</reference>
<name>A0A2T5MJ77_9GAMM</name>
<protein>
    <submittedName>
        <fullName evidence="1">Uncharacterized protein</fullName>
    </submittedName>
</protein>
<gene>
    <name evidence="1" type="ORF">CJD38_00325</name>
</gene>
<accession>A0A2T5MJ77</accession>
<dbReference type="InterPro" id="IPR045502">
    <property type="entry name" value="DUF6489"/>
</dbReference>
<organism evidence="1 2">
    <name type="scientific">Stenotrophobium rhamnosiphilum</name>
    <dbReference type="NCBI Taxonomy" id="2029166"/>
    <lineage>
        <taxon>Bacteria</taxon>
        <taxon>Pseudomonadati</taxon>
        <taxon>Pseudomonadota</taxon>
        <taxon>Gammaproteobacteria</taxon>
        <taxon>Nevskiales</taxon>
        <taxon>Nevskiaceae</taxon>
        <taxon>Stenotrophobium</taxon>
    </lineage>
</organism>
<sequence length="88" mass="9891">MQIKIEIDVKPEELRRFLGLPDVSGIQDEIITFLRDKVGQASEFDAGSFVKGNFDLLKNIVSKVTVKDSSAEEAAPEKTRVRRRAKKS</sequence>
<dbReference type="Proteomes" id="UP000244248">
    <property type="component" value="Unassembled WGS sequence"/>
</dbReference>
<dbReference type="OrthoDB" id="5740990at2"/>
<dbReference type="AlphaFoldDB" id="A0A2T5MJ77"/>
<proteinExistence type="predicted"/>
<dbReference type="RefSeq" id="WP_107938317.1">
    <property type="nucleotide sequence ID" value="NZ_QANS01000001.1"/>
</dbReference>
<evidence type="ECO:0000313" key="1">
    <source>
        <dbReference type="EMBL" id="PTU32608.1"/>
    </source>
</evidence>
<dbReference type="EMBL" id="QANS01000001">
    <property type="protein sequence ID" value="PTU32608.1"/>
    <property type="molecule type" value="Genomic_DNA"/>
</dbReference>
<evidence type="ECO:0000313" key="2">
    <source>
        <dbReference type="Proteomes" id="UP000244248"/>
    </source>
</evidence>
<dbReference type="Pfam" id="PF20099">
    <property type="entry name" value="DUF6489"/>
    <property type="match status" value="1"/>
</dbReference>
<keyword evidence="2" id="KW-1185">Reference proteome</keyword>
<comment type="caution">
    <text evidence="1">The sequence shown here is derived from an EMBL/GenBank/DDBJ whole genome shotgun (WGS) entry which is preliminary data.</text>
</comment>